<evidence type="ECO:0000313" key="2">
    <source>
        <dbReference type="Proteomes" id="UP000517523"/>
    </source>
</evidence>
<accession>A0A839TM12</accession>
<dbReference type="Proteomes" id="UP000517523">
    <property type="component" value="Unassembled WGS sequence"/>
</dbReference>
<gene>
    <name evidence="1" type="ORF">FHS19_001082</name>
</gene>
<organism evidence="1 2">
    <name type="scientific">Paenibacillus rhizosphaerae</name>
    <dbReference type="NCBI Taxonomy" id="297318"/>
    <lineage>
        <taxon>Bacteria</taxon>
        <taxon>Bacillati</taxon>
        <taxon>Bacillota</taxon>
        <taxon>Bacilli</taxon>
        <taxon>Bacillales</taxon>
        <taxon>Paenibacillaceae</taxon>
        <taxon>Paenibacillus</taxon>
    </lineage>
</organism>
<comment type="caution">
    <text evidence="1">The sequence shown here is derived from an EMBL/GenBank/DDBJ whole genome shotgun (WGS) entry which is preliminary data.</text>
</comment>
<name>A0A839TM12_9BACL</name>
<dbReference type="AlphaFoldDB" id="A0A839TM12"/>
<sequence>MAEEENAASNRALEGFDFRPDHDRITAETLIITGDMTV</sequence>
<evidence type="ECO:0000313" key="1">
    <source>
        <dbReference type="EMBL" id="MBB3126428.1"/>
    </source>
</evidence>
<reference evidence="1 2" key="1">
    <citation type="submission" date="2020-08" db="EMBL/GenBank/DDBJ databases">
        <title>Genomic Encyclopedia of Type Strains, Phase III (KMG-III): the genomes of soil and plant-associated and newly described type strains.</title>
        <authorList>
            <person name="Whitman W."/>
        </authorList>
    </citation>
    <scope>NUCLEOTIDE SEQUENCE [LARGE SCALE GENOMIC DNA]</scope>
    <source>
        <strain evidence="1 2">CECT 5831</strain>
    </source>
</reference>
<proteinExistence type="predicted"/>
<protein>
    <submittedName>
        <fullName evidence="1">Uncharacterized protein</fullName>
    </submittedName>
</protein>
<dbReference type="EMBL" id="JACHXJ010000001">
    <property type="protein sequence ID" value="MBB3126428.1"/>
    <property type="molecule type" value="Genomic_DNA"/>
</dbReference>